<proteinExistence type="predicted"/>
<accession>A0A518GDZ4</accession>
<evidence type="ECO:0000313" key="1">
    <source>
        <dbReference type="EMBL" id="QDV26768.1"/>
    </source>
</evidence>
<keyword evidence="2" id="KW-1185">Reference proteome</keyword>
<reference evidence="1 2" key="1">
    <citation type="submission" date="2019-02" db="EMBL/GenBank/DDBJ databases">
        <title>Deep-cultivation of Planctomycetes and their phenomic and genomic characterization uncovers novel biology.</title>
        <authorList>
            <person name="Wiegand S."/>
            <person name="Jogler M."/>
            <person name="Boedeker C."/>
            <person name="Pinto D."/>
            <person name="Vollmers J."/>
            <person name="Rivas-Marin E."/>
            <person name="Kohn T."/>
            <person name="Peeters S.H."/>
            <person name="Heuer A."/>
            <person name="Rast P."/>
            <person name="Oberbeckmann S."/>
            <person name="Bunk B."/>
            <person name="Jeske O."/>
            <person name="Meyerdierks A."/>
            <person name="Storesund J.E."/>
            <person name="Kallscheuer N."/>
            <person name="Luecker S."/>
            <person name="Lage O.M."/>
            <person name="Pohl T."/>
            <person name="Merkel B.J."/>
            <person name="Hornburger P."/>
            <person name="Mueller R.-W."/>
            <person name="Bruemmer F."/>
            <person name="Labrenz M."/>
            <person name="Spormann A.M."/>
            <person name="Op den Camp H."/>
            <person name="Overmann J."/>
            <person name="Amann R."/>
            <person name="Jetten M.S.M."/>
            <person name="Mascher T."/>
            <person name="Medema M.H."/>
            <person name="Devos D.P."/>
            <person name="Kaster A.-K."/>
            <person name="Ovreas L."/>
            <person name="Rohde M."/>
            <person name="Galperin M.Y."/>
            <person name="Jogler C."/>
        </authorList>
    </citation>
    <scope>NUCLEOTIDE SEQUENCE [LARGE SCALE GENOMIC DNA]</scope>
    <source>
        <strain evidence="1 2">Q31a</strain>
    </source>
</reference>
<sequence>MFTGQASRLLAVFTAVLGRNFVLVQHHAVCHRSKTSLGARAIFEQMETTGALPQFPRHREYTLANVLLLESDGDASREFCQAPTQFFARLECWKRCDPHGGFVDDAPVLYEDQIPHKTSLCIS</sequence>
<dbReference type="Proteomes" id="UP000318017">
    <property type="component" value="Chromosome"/>
</dbReference>
<protein>
    <submittedName>
        <fullName evidence="1">Uncharacterized protein</fullName>
    </submittedName>
</protein>
<evidence type="ECO:0000313" key="2">
    <source>
        <dbReference type="Proteomes" id="UP000318017"/>
    </source>
</evidence>
<dbReference type="KEGG" id="ahel:Q31a_51470"/>
<name>A0A518GDZ4_9BACT</name>
<dbReference type="AlphaFoldDB" id="A0A518GDZ4"/>
<dbReference type="EMBL" id="CP036298">
    <property type="protein sequence ID" value="QDV26768.1"/>
    <property type="molecule type" value="Genomic_DNA"/>
</dbReference>
<gene>
    <name evidence="1" type="ORF">Q31a_51470</name>
</gene>
<organism evidence="1 2">
    <name type="scientific">Aureliella helgolandensis</name>
    <dbReference type="NCBI Taxonomy" id="2527968"/>
    <lineage>
        <taxon>Bacteria</taxon>
        <taxon>Pseudomonadati</taxon>
        <taxon>Planctomycetota</taxon>
        <taxon>Planctomycetia</taxon>
        <taxon>Pirellulales</taxon>
        <taxon>Pirellulaceae</taxon>
        <taxon>Aureliella</taxon>
    </lineage>
</organism>